<gene>
    <name evidence="2" type="ORF">CH338_09105</name>
</gene>
<dbReference type="EMBL" id="NPEU01000073">
    <property type="protein sequence ID" value="RAI39521.1"/>
    <property type="molecule type" value="Genomic_DNA"/>
</dbReference>
<evidence type="ECO:0000256" key="1">
    <source>
        <dbReference type="SAM" id="MobiDB-lite"/>
    </source>
</evidence>
<reference evidence="2 3" key="1">
    <citation type="submission" date="2017-07" db="EMBL/GenBank/DDBJ databases">
        <title>Draft Genome Sequences of Select Purple Nonsulfur Bacteria.</title>
        <authorList>
            <person name="Lasarre B."/>
            <person name="Mckinlay J.B."/>
        </authorList>
    </citation>
    <scope>NUCLEOTIDE SEQUENCE [LARGE SCALE GENOMIC DNA]</scope>
    <source>
        <strain evidence="2 3">DSM 11907</strain>
    </source>
</reference>
<feature type="non-terminal residue" evidence="2">
    <location>
        <position position="110"/>
    </location>
</feature>
<feature type="compositionally biased region" description="Low complexity" evidence="1">
    <location>
        <begin position="7"/>
        <end position="23"/>
    </location>
</feature>
<feature type="compositionally biased region" description="Low complexity" evidence="1">
    <location>
        <begin position="99"/>
        <end position="110"/>
    </location>
</feature>
<evidence type="ECO:0000313" key="3">
    <source>
        <dbReference type="Proteomes" id="UP000248863"/>
    </source>
</evidence>
<proteinExistence type="predicted"/>
<accession>A0A327KMH0</accession>
<name>A0A327KMH0_9BRAD</name>
<feature type="region of interest" description="Disordered" evidence="1">
    <location>
        <begin position="1"/>
        <end position="110"/>
    </location>
</feature>
<feature type="compositionally biased region" description="Low complexity" evidence="1">
    <location>
        <begin position="31"/>
        <end position="46"/>
    </location>
</feature>
<organism evidence="2 3">
    <name type="scientific">Rhodoplanes elegans</name>
    <dbReference type="NCBI Taxonomy" id="29408"/>
    <lineage>
        <taxon>Bacteria</taxon>
        <taxon>Pseudomonadati</taxon>
        <taxon>Pseudomonadota</taxon>
        <taxon>Alphaproteobacteria</taxon>
        <taxon>Hyphomicrobiales</taxon>
        <taxon>Nitrobacteraceae</taxon>
        <taxon>Rhodoplanes</taxon>
    </lineage>
</organism>
<protein>
    <submittedName>
        <fullName evidence="2">Uncharacterized protein</fullName>
    </submittedName>
</protein>
<dbReference type="Proteomes" id="UP000248863">
    <property type="component" value="Unassembled WGS sequence"/>
</dbReference>
<dbReference type="AlphaFoldDB" id="A0A327KMH0"/>
<comment type="caution">
    <text evidence="2">The sequence shown here is derived from an EMBL/GenBank/DDBJ whole genome shotgun (WGS) entry which is preliminary data.</text>
</comment>
<evidence type="ECO:0000313" key="2">
    <source>
        <dbReference type="EMBL" id="RAI39521.1"/>
    </source>
</evidence>
<sequence>MAKKPKAPAGAATEAPAAPAATPTMPPLKTPVPATEAVAAPAVDEPSIADEGGAPSEFPRPDVSADAVVGPASDQAAGDPGPVSPPAATDIQASDDETAAPAAGSTPAAG</sequence>
<keyword evidence="3" id="KW-1185">Reference proteome</keyword>